<dbReference type="InterPro" id="IPR049126">
    <property type="entry name" value="FAN1-like_TPR"/>
</dbReference>
<keyword evidence="3 8" id="KW-0540">Nuclease</keyword>
<keyword evidence="6 8" id="KW-0460">Magnesium</keyword>
<keyword evidence="8" id="KW-0227">DNA damage</keyword>
<reference evidence="11" key="1">
    <citation type="submission" date="2023-06" db="EMBL/GenBank/DDBJ databases">
        <title>Genome-scale phylogeny and comparative genomics of the fungal order Sordariales.</title>
        <authorList>
            <consortium name="Lawrence Berkeley National Laboratory"/>
            <person name="Hensen N."/>
            <person name="Bonometti L."/>
            <person name="Westerberg I."/>
            <person name="Brannstrom I.O."/>
            <person name="Guillou S."/>
            <person name="Cros-Aarteil S."/>
            <person name="Calhoun S."/>
            <person name="Haridas S."/>
            <person name="Kuo A."/>
            <person name="Mondo S."/>
            <person name="Pangilinan J."/>
            <person name="Riley R."/>
            <person name="LaButti K."/>
            <person name="Andreopoulos B."/>
            <person name="Lipzen A."/>
            <person name="Chen C."/>
            <person name="Yanf M."/>
            <person name="Daum C."/>
            <person name="Ng V."/>
            <person name="Clum A."/>
            <person name="Steindorff A."/>
            <person name="Ohm R."/>
            <person name="Martin F."/>
            <person name="Silar P."/>
            <person name="Natvig D."/>
            <person name="Lalanne C."/>
            <person name="Gautier V."/>
            <person name="Ament-velasquez S.L."/>
            <person name="Kruys A."/>
            <person name="Hutchinson M.I."/>
            <person name="Powell A.J."/>
            <person name="Barry K."/>
            <person name="Miller A.N."/>
            <person name="Grigoriev I.V."/>
            <person name="Debuchy R."/>
            <person name="Gladieux P."/>
            <person name="Thoren M.H."/>
            <person name="Johannesson H."/>
        </authorList>
    </citation>
    <scope>NUCLEOTIDE SEQUENCE</scope>
    <source>
        <strain evidence="11">SMH3391-2</strain>
    </source>
</reference>
<dbReference type="Pfam" id="PF21315">
    <property type="entry name" value="FAN1_HTH"/>
    <property type="match status" value="1"/>
</dbReference>
<accession>A0AA39WB07</accession>
<dbReference type="InterPro" id="IPR011856">
    <property type="entry name" value="tRNA_endonuc-like_dom_sf"/>
</dbReference>
<dbReference type="GO" id="GO:0046872">
    <property type="term" value="F:metal ion binding"/>
    <property type="evidence" value="ECO:0007669"/>
    <property type="project" value="UniProtKB-KW"/>
</dbReference>
<evidence type="ECO:0000256" key="4">
    <source>
        <dbReference type="ARBA" id="ARBA00022723"/>
    </source>
</evidence>
<dbReference type="InterPro" id="IPR049132">
    <property type="entry name" value="FAN1-like_euk"/>
</dbReference>
<dbReference type="Pfam" id="PF21170">
    <property type="entry name" value="FAN1_TPR"/>
    <property type="match status" value="1"/>
</dbReference>
<evidence type="ECO:0000256" key="1">
    <source>
        <dbReference type="ARBA" id="ARBA00000983"/>
    </source>
</evidence>
<dbReference type="SMART" id="SM00990">
    <property type="entry name" value="VRR_NUC"/>
    <property type="match status" value="1"/>
</dbReference>
<dbReference type="GO" id="GO:0036297">
    <property type="term" value="P:interstrand cross-link repair"/>
    <property type="evidence" value="ECO:0007669"/>
    <property type="project" value="InterPro"/>
</dbReference>
<keyword evidence="8" id="KW-0234">DNA repair</keyword>
<evidence type="ECO:0000256" key="5">
    <source>
        <dbReference type="ARBA" id="ARBA00022801"/>
    </source>
</evidence>
<dbReference type="GO" id="GO:0070336">
    <property type="term" value="F:flap-structured DNA binding"/>
    <property type="evidence" value="ECO:0007669"/>
    <property type="project" value="TreeGrafter"/>
</dbReference>
<evidence type="ECO:0000256" key="8">
    <source>
        <dbReference type="RuleBase" id="RU365033"/>
    </source>
</evidence>
<dbReference type="PANTHER" id="PTHR15749:SF4">
    <property type="entry name" value="FANCONI-ASSOCIATED NUCLEASE 1"/>
    <property type="match status" value="1"/>
</dbReference>
<evidence type="ECO:0000256" key="6">
    <source>
        <dbReference type="ARBA" id="ARBA00022842"/>
    </source>
</evidence>
<organism evidence="11 12">
    <name type="scientific">Bombardia bombarda</name>
    <dbReference type="NCBI Taxonomy" id="252184"/>
    <lineage>
        <taxon>Eukaryota</taxon>
        <taxon>Fungi</taxon>
        <taxon>Dikarya</taxon>
        <taxon>Ascomycota</taxon>
        <taxon>Pezizomycotina</taxon>
        <taxon>Sordariomycetes</taxon>
        <taxon>Sordariomycetidae</taxon>
        <taxon>Sordariales</taxon>
        <taxon>Lasiosphaeriaceae</taxon>
        <taxon>Bombardia</taxon>
    </lineage>
</organism>
<feature type="compositionally biased region" description="Basic and acidic residues" evidence="9">
    <location>
        <begin position="32"/>
        <end position="51"/>
    </location>
</feature>
<dbReference type="InterPro" id="IPR033315">
    <property type="entry name" value="Fan1-like"/>
</dbReference>
<dbReference type="GO" id="GO:0004528">
    <property type="term" value="F:phosphodiesterase I activity"/>
    <property type="evidence" value="ECO:0007669"/>
    <property type="project" value="UniProtKB-EC"/>
</dbReference>
<keyword evidence="12" id="KW-1185">Reference proteome</keyword>
<evidence type="ECO:0000259" key="10">
    <source>
        <dbReference type="SMART" id="SM00990"/>
    </source>
</evidence>
<evidence type="ECO:0000256" key="7">
    <source>
        <dbReference type="ARBA" id="ARBA00023211"/>
    </source>
</evidence>
<feature type="domain" description="VRR-NUC" evidence="10">
    <location>
        <begin position="763"/>
        <end position="888"/>
    </location>
</feature>
<dbReference type="InterPro" id="IPR014883">
    <property type="entry name" value="VRR_NUC"/>
</dbReference>
<name>A0AA39WB07_9PEZI</name>
<evidence type="ECO:0000313" key="11">
    <source>
        <dbReference type="EMBL" id="KAK0613017.1"/>
    </source>
</evidence>
<dbReference type="Pfam" id="PF08774">
    <property type="entry name" value="VRR_NUC"/>
    <property type="match status" value="1"/>
</dbReference>
<comment type="subcellular location">
    <subcellularLocation>
        <location evidence="8">Nucleus</location>
    </subcellularLocation>
</comment>
<dbReference type="EMBL" id="JAULSR010000008">
    <property type="protein sequence ID" value="KAK0613017.1"/>
    <property type="molecule type" value="Genomic_DNA"/>
</dbReference>
<comment type="catalytic activity">
    <reaction evidence="1 8">
        <text>Hydrolytically removes 5'-nucleotides successively from the 3'-hydroxy termini of 3'-hydroxy-terminated oligonucleotides.</text>
        <dbReference type="EC" id="3.1.4.1"/>
    </reaction>
</comment>
<feature type="compositionally biased region" description="Polar residues" evidence="9">
    <location>
        <begin position="335"/>
        <end position="348"/>
    </location>
</feature>
<dbReference type="PANTHER" id="PTHR15749">
    <property type="entry name" value="FANCONI-ASSOCIATED NUCLEASE 1"/>
    <property type="match status" value="1"/>
</dbReference>
<dbReference type="Proteomes" id="UP001174934">
    <property type="component" value="Unassembled WGS sequence"/>
</dbReference>
<comment type="caution">
    <text evidence="11">The sequence shown here is derived from an EMBL/GenBank/DDBJ whole genome shotgun (WGS) entry which is preliminary data.</text>
</comment>
<dbReference type="FunFam" id="3.40.1350.10:FF:000009">
    <property type="entry name" value="Fanconi-associated nuclease"/>
    <property type="match status" value="1"/>
</dbReference>
<proteinExistence type="inferred from homology"/>
<keyword evidence="8" id="KW-0539">Nucleus</keyword>
<evidence type="ECO:0000256" key="2">
    <source>
        <dbReference type="ARBA" id="ARBA00005533"/>
    </source>
</evidence>
<dbReference type="Gene3D" id="3.40.1350.10">
    <property type="match status" value="1"/>
</dbReference>
<comment type="cofactor">
    <cofactor evidence="8">
        <name>Mg(2+)</name>
        <dbReference type="ChEBI" id="CHEBI:18420"/>
    </cofactor>
    <cofactor evidence="8">
        <name>Mn(2+)</name>
        <dbReference type="ChEBI" id="CHEBI:29035"/>
    </cofactor>
</comment>
<evidence type="ECO:0000256" key="3">
    <source>
        <dbReference type="ARBA" id="ARBA00022722"/>
    </source>
</evidence>
<feature type="compositionally biased region" description="Basic and acidic residues" evidence="9">
    <location>
        <begin position="349"/>
        <end position="360"/>
    </location>
</feature>
<evidence type="ECO:0000313" key="12">
    <source>
        <dbReference type="Proteomes" id="UP001174934"/>
    </source>
</evidence>
<comment type="function">
    <text evidence="8">Nuclease required for the repair of DNA interstrand cross-links (ICL). Acts as a 5'-3' exonuclease that anchors at a cut end of DNA and cleaves DNA successively at every third nucleotide, allowing to excise an ICL from one strand through flanking incisions.</text>
</comment>
<keyword evidence="7 8" id="KW-0464">Manganese</keyword>
<evidence type="ECO:0000256" key="9">
    <source>
        <dbReference type="SAM" id="MobiDB-lite"/>
    </source>
</evidence>
<dbReference type="InterPro" id="IPR049125">
    <property type="entry name" value="FAN1-like_WH"/>
</dbReference>
<dbReference type="EC" id="3.1.4.1" evidence="8"/>
<dbReference type="GO" id="GO:0017108">
    <property type="term" value="F:5'-flap endonuclease activity"/>
    <property type="evidence" value="ECO:0007669"/>
    <property type="project" value="TreeGrafter"/>
</dbReference>
<gene>
    <name evidence="11" type="ORF">B0T17DRAFT_499001</name>
</gene>
<protein>
    <recommendedName>
        <fullName evidence="8">Fanconi-associated nuclease</fullName>
        <ecNumber evidence="8">3.1.4.1</ecNumber>
    </recommendedName>
</protein>
<dbReference type="CDD" id="cd22326">
    <property type="entry name" value="FAN1-like"/>
    <property type="match status" value="1"/>
</dbReference>
<keyword evidence="4 8" id="KW-0479">Metal-binding</keyword>
<feature type="compositionally biased region" description="Polar residues" evidence="9">
    <location>
        <begin position="74"/>
        <end position="85"/>
    </location>
</feature>
<dbReference type="GO" id="GO:0008409">
    <property type="term" value="F:5'-3' exonuclease activity"/>
    <property type="evidence" value="ECO:0007669"/>
    <property type="project" value="TreeGrafter"/>
</dbReference>
<feature type="region of interest" description="Disordered" evidence="9">
    <location>
        <begin position="1"/>
        <end position="89"/>
    </location>
</feature>
<dbReference type="GO" id="GO:0005634">
    <property type="term" value="C:nucleus"/>
    <property type="evidence" value="ECO:0007669"/>
    <property type="project" value="UniProtKB-SubCell"/>
</dbReference>
<dbReference type="AlphaFoldDB" id="A0AA39WB07"/>
<sequence>MDQFILRSRVRSSNTQREGVLATAGPANSNNRKPERPPAKKRRVEEVKATDNDDDAASSTVSSNEEEDGEERVLSTTHDQSSYVVSSPGIAEDTNNAREEVSPAAQHHTALEDSLPAIRIDKEAIEEYEAMRASQASQPEWDEAQDTAARIESRQWVRGKSSIYVDAFNLALDTVLKDEAHLFDDNEKCVFEHWRDLSYESQYLYVRLFLRKTASWHRVERLKHYNDVSDMSSAIESLLEARKLPLTESADFLVQESPARDVSDLLSMEESFTFADDSNTFIKTIEEAASLLGLDELKMLAKEAKVQRKNKPELLKAFCRMSARQTGLMSLGLRRSSTNGSVGSMESPQSRDESPEKQDSNRNAHYLAKILAITGPLVRLSEPAFKLFERVHLVFYRSTEWTEKSLTTIILAKMSRRNFPQYIVCRSANIYPSRRHLLEFENSMRRDFEVDKVLEFNGPPGEEGFNKVLDIFERISSRWRELLREEQHREDSIYEIGEGAYLRRFNAAHAYTRIAHKAAYVLGRLHKYKEEYELLTELLQQRLFHPARRGSWYQRKALLEEHYMWEIDPGPVSANPEMQKKHWWRVAATTCETALEDHDCHLIYHYDLQKRLLKLEKRLRIPHRLQHDFGHVKLREPEEQTAHGIQLVRDDDDPAGVKSKTGRGLSTKTIWLDELGDPGEDGQHLHVSVEEMCLSHYRSQGWKGYHSEGGILRTLFAYLFYDVLFVYIPNVFQTAFQTCPLDLHTDAFYPARASEINHRLVEIANGGAERLLREVNDRERDRRTCVVGLKWDFEIEDLLELVACFDGEALAAVCKVMAQDYRARGGGVPDLVLWRMNEGEGGNIKPSKGEVLFAEVKSANDRLSDTQRLWIHVLTGSGVRVALCNAVAKEVRTIG</sequence>
<comment type="similarity">
    <text evidence="2 8">Belongs to the FAN1 family.</text>
</comment>
<keyword evidence="5 8" id="KW-0378">Hydrolase</keyword>
<feature type="region of interest" description="Disordered" evidence="9">
    <location>
        <begin position="333"/>
        <end position="360"/>
    </location>
</feature>